<dbReference type="PRINTS" id="PR00249">
    <property type="entry name" value="GPCRSECRETIN"/>
</dbReference>
<dbReference type="PANTHER" id="PTHR45620">
    <property type="entry name" value="PDF RECEPTOR-LIKE PROTEIN-RELATED"/>
    <property type="match status" value="1"/>
</dbReference>
<evidence type="ECO:0000256" key="1">
    <source>
        <dbReference type="ARBA" id="ARBA00004141"/>
    </source>
</evidence>
<protein>
    <recommendedName>
        <fullName evidence="7">G-protein coupled receptors family 2 profile 2 domain-containing protein</fullName>
    </recommendedName>
</protein>
<dbReference type="InterPro" id="IPR017981">
    <property type="entry name" value="GPCR_2-like_7TM"/>
</dbReference>
<gene>
    <name evidence="8" type="ORF">BaRGS_00032231</name>
</gene>
<reference evidence="8 9" key="1">
    <citation type="journal article" date="2023" name="Sci. Data">
        <title>Genome assembly of the Korean intertidal mud-creeper Batillaria attramentaria.</title>
        <authorList>
            <person name="Patra A.K."/>
            <person name="Ho P.T."/>
            <person name="Jun S."/>
            <person name="Lee S.J."/>
            <person name="Kim Y."/>
            <person name="Won Y.J."/>
        </authorList>
    </citation>
    <scope>NUCLEOTIDE SEQUENCE [LARGE SCALE GENOMIC DNA]</scope>
    <source>
        <strain evidence="8">Wonlab-2016</strain>
    </source>
</reference>
<dbReference type="PANTHER" id="PTHR45620:SF1">
    <property type="entry name" value="G-PROTEIN COUPLED RECEPTORS FAMILY 2 PROFILE 2 DOMAIN-CONTAINING PROTEIN"/>
    <property type="match status" value="1"/>
</dbReference>
<name>A0ABD0JPB7_9CAEN</name>
<evidence type="ECO:0000256" key="6">
    <source>
        <dbReference type="SAM" id="Phobius"/>
    </source>
</evidence>
<evidence type="ECO:0000256" key="2">
    <source>
        <dbReference type="ARBA" id="ARBA00022692"/>
    </source>
</evidence>
<evidence type="ECO:0000256" key="5">
    <source>
        <dbReference type="SAM" id="MobiDB-lite"/>
    </source>
</evidence>
<sequence>CWNTHPTLAFFWILKAPMLITVAINFVFFVNIVRVLFTKLVKTAPPRARRCRYRRLAKSTLVLIPLFGVHYIVFLGLPEHVSPTLELVKLYYEMFFNSFQGFFIGCLFCFMNGEIKTELRKKWVRPFSSSFSKVKAELRKKWIRYKLRTNSRKFQKIYWQTSSSHLTRKQIRSRDNSSSLERRDSRELYSSSSESPLERHRFRVHIQPVRYSCRHQHAEVLTNDIRPIIYMSKRNSFV</sequence>
<feature type="transmembrane region" description="Helical" evidence="6">
    <location>
        <begin position="12"/>
        <end position="36"/>
    </location>
</feature>
<dbReference type="Gene3D" id="1.20.1070.10">
    <property type="entry name" value="Rhodopsin 7-helix transmembrane proteins"/>
    <property type="match status" value="1"/>
</dbReference>
<evidence type="ECO:0000313" key="9">
    <source>
        <dbReference type="Proteomes" id="UP001519460"/>
    </source>
</evidence>
<dbReference type="PROSITE" id="PS50261">
    <property type="entry name" value="G_PROTEIN_RECEP_F2_4"/>
    <property type="match status" value="1"/>
</dbReference>
<evidence type="ECO:0000313" key="8">
    <source>
        <dbReference type="EMBL" id="KAK7476551.1"/>
    </source>
</evidence>
<evidence type="ECO:0000256" key="4">
    <source>
        <dbReference type="ARBA" id="ARBA00023136"/>
    </source>
</evidence>
<keyword evidence="4 6" id="KW-0472">Membrane</keyword>
<feature type="compositionally biased region" description="Basic and acidic residues" evidence="5">
    <location>
        <begin position="172"/>
        <end position="187"/>
    </location>
</feature>
<keyword evidence="9" id="KW-1185">Reference proteome</keyword>
<dbReference type="Pfam" id="PF00002">
    <property type="entry name" value="7tm_2"/>
    <property type="match status" value="1"/>
</dbReference>
<dbReference type="EMBL" id="JACVVK020000373">
    <property type="protein sequence ID" value="KAK7476551.1"/>
    <property type="molecule type" value="Genomic_DNA"/>
</dbReference>
<evidence type="ECO:0000259" key="7">
    <source>
        <dbReference type="PROSITE" id="PS50261"/>
    </source>
</evidence>
<dbReference type="AlphaFoldDB" id="A0ABD0JPB7"/>
<comment type="caution">
    <text evidence="8">The sequence shown here is derived from an EMBL/GenBank/DDBJ whole genome shotgun (WGS) entry which is preliminary data.</text>
</comment>
<dbReference type="InterPro" id="IPR000832">
    <property type="entry name" value="GPCR_2_secretin-like"/>
</dbReference>
<feature type="region of interest" description="Disordered" evidence="5">
    <location>
        <begin position="170"/>
        <end position="192"/>
    </location>
</feature>
<keyword evidence="2 6" id="KW-0812">Transmembrane</keyword>
<proteinExistence type="predicted"/>
<dbReference type="InterPro" id="IPR050332">
    <property type="entry name" value="GPCR_2"/>
</dbReference>
<accession>A0ABD0JPB7</accession>
<dbReference type="GO" id="GO:0016020">
    <property type="term" value="C:membrane"/>
    <property type="evidence" value="ECO:0007669"/>
    <property type="project" value="UniProtKB-SubCell"/>
</dbReference>
<organism evidence="8 9">
    <name type="scientific">Batillaria attramentaria</name>
    <dbReference type="NCBI Taxonomy" id="370345"/>
    <lineage>
        <taxon>Eukaryota</taxon>
        <taxon>Metazoa</taxon>
        <taxon>Spiralia</taxon>
        <taxon>Lophotrochozoa</taxon>
        <taxon>Mollusca</taxon>
        <taxon>Gastropoda</taxon>
        <taxon>Caenogastropoda</taxon>
        <taxon>Sorbeoconcha</taxon>
        <taxon>Cerithioidea</taxon>
        <taxon>Batillariidae</taxon>
        <taxon>Batillaria</taxon>
    </lineage>
</organism>
<comment type="subcellular location">
    <subcellularLocation>
        <location evidence="1">Membrane</location>
        <topology evidence="1">Multi-pass membrane protein</topology>
    </subcellularLocation>
</comment>
<feature type="transmembrane region" description="Helical" evidence="6">
    <location>
        <begin position="94"/>
        <end position="113"/>
    </location>
</feature>
<evidence type="ECO:0000256" key="3">
    <source>
        <dbReference type="ARBA" id="ARBA00022989"/>
    </source>
</evidence>
<feature type="transmembrane region" description="Helical" evidence="6">
    <location>
        <begin position="56"/>
        <end position="74"/>
    </location>
</feature>
<dbReference type="Proteomes" id="UP001519460">
    <property type="component" value="Unassembled WGS sequence"/>
</dbReference>
<feature type="domain" description="G-protein coupled receptors family 2 profile 2" evidence="7">
    <location>
        <begin position="1"/>
        <end position="112"/>
    </location>
</feature>
<feature type="non-terminal residue" evidence="8">
    <location>
        <position position="1"/>
    </location>
</feature>
<keyword evidence="3 6" id="KW-1133">Transmembrane helix</keyword>